<keyword evidence="3" id="KW-0813">Transport</keyword>
<feature type="signal peptide" evidence="5">
    <location>
        <begin position="1"/>
        <end position="25"/>
    </location>
</feature>
<dbReference type="CDD" id="cd08504">
    <property type="entry name" value="PBP2_OppA"/>
    <property type="match status" value="1"/>
</dbReference>
<accession>A0A9D0ZAV0</accession>
<dbReference type="GO" id="GO:0042597">
    <property type="term" value="C:periplasmic space"/>
    <property type="evidence" value="ECO:0007669"/>
    <property type="project" value="UniProtKB-ARBA"/>
</dbReference>
<dbReference type="InterPro" id="IPR039424">
    <property type="entry name" value="SBP_5"/>
</dbReference>
<comment type="subcellular location">
    <subcellularLocation>
        <location evidence="1">Cell envelope</location>
    </subcellularLocation>
</comment>
<feature type="chain" id="PRO_5039214758" evidence="5">
    <location>
        <begin position="26"/>
        <end position="534"/>
    </location>
</feature>
<dbReference type="AlphaFoldDB" id="A0A9D0ZAV0"/>
<dbReference type="GO" id="GO:0015833">
    <property type="term" value="P:peptide transport"/>
    <property type="evidence" value="ECO:0007669"/>
    <property type="project" value="TreeGrafter"/>
</dbReference>
<evidence type="ECO:0000256" key="4">
    <source>
        <dbReference type="ARBA" id="ARBA00022729"/>
    </source>
</evidence>
<dbReference type="InterPro" id="IPR000914">
    <property type="entry name" value="SBP_5_dom"/>
</dbReference>
<dbReference type="InterPro" id="IPR030678">
    <property type="entry name" value="Peptide/Ni-bd"/>
</dbReference>
<proteinExistence type="inferred from homology"/>
<dbReference type="GO" id="GO:0043190">
    <property type="term" value="C:ATP-binding cassette (ABC) transporter complex"/>
    <property type="evidence" value="ECO:0007669"/>
    <property type="project" value="InterPro"/>
</dbReference>
<organism evidence="7 8">
    <name type="scientific">Candidatus Onthenecus intestinigallinarum</name>
    <dbReference type="NCBI Taxonomy" id="2840875"/>
    <lineage>
        <taxon>Bacteria</taxon>
        <taxon>Bacillati</taxon>
        <taxon>Bacillota</taxon>
        <taxon>Clostridia</taxon>
        <taxon>Eubacteriales</taxon>
        <taxon>Candidatus Onthenecus</taxon>
    </lineage>
</organism>
<evidence type="ECO:0000256" key="5">
    <source>
        <dbReference type="SAM" id="SignalP"/>
    </source>
</evidence>
<evidence type="ECO:0000259" key="6">
    <source>
        <dbReference type="Pfam" id="PF00496"/>
    </source>
</evidence>
<sequence length="534" mass="59232">MSKWKSIVLVAAMLAALLLSPFAQAEGDKVVRLTQNVELDTLDISNTGDGYATSMMALLLDSLFRLDENNVPQPALCESYTVSDDGLTYTFTLRDSKWSNGDPVTAADFVYSWKRTCNPANGFENAFLFNYVPIKNLAEISAGEADPDTLGVTAVDDKTLVLELTTPCNWLLEFLCGCYFGPMNQAFVESCGDQYALSSDTLLTCGAFKLEGWTAGDLTWTITKNEDYWAADTVNVDAIEYQVIKDTQTGIMAYESGTADYVILTSDLVDMYRDSEAFYTAPTTYSWYIVPNFQVPELQNANLRYAIGFAIDREALVNNILADGSLAKYDCNYSDVFFGSDGTEFNSVRPDFWQSDKEAAAAYWEAAKEELGVDSLELDFTIEDTESAQNVAAFIQSEIETACPGLTINLQVMPKAQRLDDMENGNFELGLHRTGSSVPNVLAKLGQYTTGHNLNYAFCSFPEYDELYNATLVETDPEVIWNNCLDLEEMAQCNAVAIPVYRTADCLLIRPSLSGYFHHLVGVSWDFMNVDIAE</sequence>
<feature type="domain" description="Solute-binding protein family 5" evidence="6">
    <location>
        <begin position="72"/>
        <end position="451"/>
    </location>
</feature>
<gene>
    <name evidence="7" type="ORF">IAB73_08920</name>
</gene>
<reference evidence="7" key="1">
    <citation type="submission" date="2020-10" db="EMBL/GenBank/DDBJ databases">
        <authorList>
            <person name="Gilroy R."/>
        </authorList>
    </citation>
    <scope>NUCLEOTIDE SEQUENCE</scope>
    <source>
        <strain evidence="7">ChiSxjej2B14-6234</strain>
    </source>
</reference>
<dbReference type="PIRSF" id="PIRSF002741">
    <property type="entry name" value="MppA"/>
    <property type="match status" value="1"/>
</dbReference>
<dbReference type="Proteomes" id="UP000886887">
    <property type="component" value="Unassembled WGS sequence"/>
</dbReference>
<dbReference type="Gene3D" id="3.40.190.10">
    <property type="entry name" value="Periplasmic binding protein-like II"/>
    <property type="match status" value="1"/>
</dbReference>
<protein>
    <submittedName>
        <fullName evidence="7">Peptide ABC transporter substrate-binding protein</fullName>
    </submittedName>
</protein>
<reference evidence="7" key="2">
    <citation type="journal article" date="2021" name="PeerJ">
        <title>Extensive microbial diversity within the chicken gut microbiome revealed by metagenomics and culture.</title>
        <authorList>
            <person name="Gilroy R."/>
            <person name="Ravi A."/>
            <person name="Getino M."/>
            <person name="Pursley I."/>
            <person name="Horton D.L."/>
            <person name="Alikhan N.F."/>
            <person name="Baker D."/>
            <person name="Gharbi K."/>
            <person name="Hall N."/>
            <person name="Watson M."/>
            <person name="Adriaenssens E.M."/>
            <person name="Foster-Nyarko E."/>
            <person name="Jarju S."/>
            <person name="Secka A."/>
            <person name="Antonio M."/>
            <person name="Oren A."/>
            <person name="Chaudhuri R.R."/>
            <person name="La Ragione R."/>
            <person name="Hildebrand F."/>
            <person name="Pallen M.J."/>
        </authorList>
    </citation>
    <scope>NUCLEOTIDE SEQUENCE</scope>
    <source>
        <strain evidence="7">ChiSxjej2B14-6234</strain>
    </source>
</reference>
<keyword evidence="4 5" id="KW-0732">Signal</keyword>
<dbReference type="PANTHER" id="PTHR30290">
    <property type="entry name" value="PERIPLASMIC BINDING COMPONENT OF ABC TRANSPORTER"/>
    <property type="match status" value="1"/>
</dbReference>
<evidence type="ECO:0000313" key="8">
    <source>
        <dbReference type="Proteomes" id="UP000886887"/>
    </source>
</evidence>
<comment type="caution">
    <text evidence="7">The sequence shown here is derived from an EMBL/GenBank/DDBJ whole genome shotgun (WGS) entry which is preliminary data.</text>
</comment>
<dbReference type="PANTHER" id="PTHR30290:SF10">
    <property type="entry name" value="PERIPLASMIC OLIGOPEPTIDE-BINDING PROTEIN-RELATED"/>
    <property type="match status" value="1"/>
</dbReference>
<evidence type="ECO:0000313" key="7">
    <source>
        <dbReference type="EMBL" id="HIQ72312.1"/>
    </source>
</evidence>
<evidence type="ECO:0000256" key="2">
    <source>
        <dbReference type="ARBA" id="ARBA00005695"/>
    </source>
</evidence>
<evidence type="ECO:0000256" key="3">
    <source>
        <dbReference type="ARBA" id="ARBA00022448"/>
    </source>
</evidence>
<dbReference type="GO" id="GO:1904680">
    <property type="term" value="F:peptide transmembrane transporter activity"/>
    <property type="evidence" value="ECO:0007669"/>
    <property type="project" value="TreeGrafter"/>
</dbReference>
<dbReference type="Gene3D" id="3.90.76.10">
    <property type="entry name" value="Dipeptide-binding Protein, Domain 1"/>
    <property type="match status" value="1"/>
</dbReference>
<dbReference type="Gene3D" id="3.10.105.10">
    <property type="entry name" value="Dipeptide-binding Protein, Domain 3"/>
    <property type="match status" value="1"/>
</dbReference>
<name>A0A9D0ZAV0_9FIRM</name>
<dbReference type="Pfam" id="PF00496">
    <property type="entry name" value="SBP_bac_5"/>
    <property type="match status" value="1"/>
</dbReference>
<evidence type="ECO:0000256" key="1">
    <source>
        <dbReference type="ARBA" id="ARBA00004196"/>
    </source>
</evidence>
<dbReference type="EMBL" id="DVFJ01000033">
    <property type="protein sequence ID" value="HIQ72312.1"/>
    <property type="molecule type" value="Genomic_DNA"/>
</dbReference>
<comment type="similarity">
    <text evidence="2">Belongs to the bacterial solute-binding protein 5 family.</text>
</comment>
<dbReference type="FunFam" id="3.90.76.10:FF:000001">
    <property type="entry name" value="Oligopeptide ABC transporter substrate-binding protein"/>
    <property type="match status" value="1"/>
</dbReference>
<dbReference type="GO" id="GO:0030313">
    <property type="term" value="C:cell envelope"/>
    <property type="evidence" value="ECO:0007669"/>
    <property type="project" value="UniProtKB-SubCell"/>
</dbReference>
<dbReference type="SUPFAM" id="SSF53850">
    <property type="entry name" value="Periplasmic binding protein-like II"/>
    <property type="match status" value="1"/>
</dbReference>